<name>A0ABW0QZG0_9BACL</name>
<keyword evidence="2" id="KW-1185">Reference proteome</keyword>
<dbReference type="EMBL" id="JBHSNC010000007">
    <property type="protein sequence ID" value="MFC5528339.1"/>
    <property type="molecule type" value="Genomic_DNA"/>
</dbReference>
<sequence>MKKKSTYIIIALLVLLIILSVGLLKVQNQKIQLQDSIDSTFKAQLSNALSNFSVEVNDYTYRSMVSSVYNAAILSELTSYEEINDSLDISLYNLFISLREDKSKSLVLSKIDEIRKIFFELVQDPTDKKTTDQISQIVSDTFFNNAAE</sequence>
<dbReference type="Proteomes" id="UP001596108">
    <property type="component" value="Unassembled WGS sequence"/>
</dbReference>
<organism evidence="1 2">
    <name type="scientific">Cohnella yongneupensis</name>
    <dbReference type="NCBI Taxonomy" id="425006"/>
    <lineage>
        <taxon>Bacteria</taxon>
        <taxon>Bacillati</taxon>
        <taxon>Bacillota</taxon>
        <taxon>Bacilli</taxon>
        <taxon>Bacillales</taxon>
        <taxon>Paenibacillaceae</taxon>
        <taxon>Cohnella</taxon>
    </lineage>
</organism>
<protein>
    <submittedName>
        <fullName evidence="1">Uncharacterized protein</fullName>
    </submittedName>
</protein>
<gene>
    <name evidence="1" type="ORF">ACFPQ4_02600</name>
</gene>
<accession>A0ABW0QZG0</accession>
<reference evidence="2" key="1">
    <citation type="journal article" date="2019" name="Int. J. Syst. Evol. Microbiol.">
        <title>The Global Catalogue of Microorganisms (GCM) 10K type strain sequencing project: providing services to taxonomists for standard genome sequencing and annotation.</title>
        <authorList>
            <consortium name="The Broad Institute Genomics Platform"/>
            <consortium name="The Broad Institute Genome Sequencing Center for Infectious Disease"/>
            <person name="Wu L."/>
            <person name="Ma J."/>
        </authorList>
    </citation>
    <scope>NUCLEOTIDE SEQUENCE [LARGE SCALE GENOMIC DNA]</scope>
    <source>
        <strain evidence="2">CGMCC 1.18578</strain>
    </source>
</reference>
<evidence type="ECO:0000313" key="1">
    <source>
        <dbReference type="EMBL" id="MFC5528339.1"/>
    </source>
</evidence>
<dbReference type="RefSeq" id="WP_378110169.1">
    <property type="nucleotide sequence ID" value="NZ_JBHSNC010000007.1"/>
</dbReference>
<comment type="caution">
    <text evidence="1">The sequence shown here is derived from an EMBL/GenBank/DDBJ whole genome shotgun (WGS) entry which is preliminary data.</text>
</comment>
<evidence type="ECO:0000313" key="2">
    <source>
        <dbReference type="Proteomes" id="UP001596108"/>
    </source>
</evidence>
<proteinExistence type="predicted"/>